<sequence length="70" mass="7574">MEHRNVMAKAATQKIPESGGALGILPLPVGGDLRRNTTSCTYGPELDGPGCWYHSCCSWKIPLQEVTNIC</sequence>
<name>A0A5B7DD55_PORTR</name>
<evidence type="ECO:0000313" key="1">
    <source>
        <dbReference type="EMBL" id="MPC19228.1"/>
    </source>
</evidence>
<comment type="caution">
    <text evidence="1">The sequence shown here is derived from an EMBL/GenBank/DDBJ whole genome shotgun (WGS) entry which is preliminary data.</text>
</comment>
<gene>
    <name evidence="1" type="ORF">E2C01_012139</name>
</gene>
<dbReference type="AlphaFoldDB" id="A0A5B7DD55"/>
<dbReference type="EMBL" id="VSRR010000752">
    <property type="protein sequence ID" value="MPC19228.1"/>
    <property type="molecule type" value="Genomic_DNA"/>
</dbReference>
<evidence type="ECO:0000313" key="2">
    <source>
        <dbReference type="Proteomes" id="UP000324222"/>
    </source>
</evidence>
<accession>A0A5B7DD55</accession>
<reference evidence="1 2" key="1">
    <citation type="submission" date="2019-05" db="EMBL/GenBank/DDBJ databases">
        <title>Another draft genome of Portunus trituberculatus and its Hox gene families provides insights of decapod evolution.</title>
        <authorList>
            <person name="Jeong J.-H."/>
            <person name="Song I."/>
            <person name="Kim S."/>
            <person name="Choi T."/>
            <person name="Kim D."/>
            <person name="Ryu S."/>
            <person name="Kim W."/>
        </authorList>
    </citation>
    <scope>NUCLEOTIDE SEQUENCE [LARGE SCALE GENOMIC DNA]</scope>
    <source>
        <tissue evidence="1">Muscle</tissue>
    </source>
</reference>
<proteinExistence type="predicted"/>
<protein>
    <submittedName>
        <fullName evidence="1">Uncharacterized protein</fullName>
    </submittedName>
</protein>
<keyword evidence="2" id="KW-1185">Reference proteome</keyword>
<dbReference type="Proteomes" id="UP000324222">
    <property type="component" value="Unassembled WGS sequence"/>
</dbReference>
<organism evidence="1 2">
    <name type="scientific">Portunus trituberculatus</name>
    <name type="common">Swimming crab</name>
    <name type="synonym">Neptunus trituberculatus</name>
    <dbReference type="NCBI Taxonomy" id="210409"/>
    <lineage>
        <taxon>Eukaryota</taxon>
        <taxon>Metazoa</taxon>
        <taxon>Ecdysozoa</taxon>
        <taxon>Arthropoda</taxon>
        <taxon>Crustacea</taxon>
        <taxon>Multicrustacea</taxon>
        <taxon>Malacostraca</taxon>
        <taxon>Eumalacostraca</taxon>
        <taxon>Eucarida</taxon>
        <taxon>Decapoda</taxon>
        <taxon>Pleocyemata</taxon>
        <taxon>Brachyura</taxon>
        <taxon>Eubrachyura</taxon>
        <taxon>Portunoidea</taxon>
        <taxon>Portunidae</taxon>
        <taxon>Portuninae</taxon>
        <taxon>Portunus</taxon>
    </lineage>
</organism>